<dbReference type="Proteomes" id="UP000037507">
    <property type="component" value="Unassembled WGS sequence"/>
</dbReference>
<dbReference type="InterPro" id="IPR011059">
    <property type="entry name" value="Metal-dep_hydrolase_composite"/>
</dbReference>
<dbReference type="AlphaFoldDB" id="A0A2T7UA44"/>
<dbReference type="InterPro" id="IPR032466">
    <property type="entry name" value="Metal_Hydrolase"/>
</dbReference>
<feature type="domain" description="Amidohydrolase 3" evidence="1">
    <location>
        <begin position="44"/>
        <end position="549"/>
    </location>
</feature>
<gene>
    <name evidence="2" type="ORF">H663_016435</name>
</gene>
<dbReference type="Pfam" id="PF07969">
    <property type="entry name" value="Amidohydro_3"/>
    <property type="match status" value="1"/>
</dbReference>
<dbReference type="EMBL" id="LFYT02000027">
    <property type="protein sequence ID" value="PVE41576.1"/>
    <property type="molecule type" value="Genomic_DNA"/>
</dbReference>
<dbReference type="RefSeq" id="WP_053173765.1">
    <property type="nucleotide sequence ID" value="NZ_LFYT02000027.1"/>
</dbReference>
<comment type="caution">
    <text evidence="2">The sequence shown here is derived from an EMBL/GenBank/DDBJ whole genome shotgun (WGS) entry which is preliminary data.</text>
</comment>
<organism evidence="2 3">
    <name type="scientific">Limnohabitans planktonicus II-D5</name>
    <dbReference type="NCBI Taxonomy" id="1293045"/>
    <lineage>
        <taxon>Bacteria</taxon>
        <taxon>Pseudomonadati</taxon>
        <taxon>Pseudomonadota</taxon>
        <taxon>Betaproteobacteria</taxon>
        <taxon>Burkholderiales</taxon>
        <taxon>Comamonadaceae</taxon>
        <taxon>Limnohabitans</taxon>
    </lineage>
</organism>
<dbReference type="STRING" id="1293045.H663_12895"/>
<protein>
    <submittedName>
        <fullName evidence="2">Amidohydrolase</fullName>
    </submittedName>
</protein>
<keyword evidence="3" id="KW-1185">Reference proteome</keyword>
<dbReference type="Gene3D" id="3.20.20.140">
    <property type="entry name" value="Metal-dependent hydrolases"/>
    <property type="match status" value="2"/>
</dbReference>
<evidence type="ECO:0000259" key="1">
    <source>
        <dbReference type="Pfam" id="PF07969"/>
    </source>
</evidence>
<dbReference type="OrthoDB" id="9766983at2"/>
<dbReference type="Gene3D" id="2.30.40.10">
    <property type="entry name" value="Urease, subunit C, domain 1"/>
    <property type="match status" value="1"/>
</dbReference>
<name>A0A2T7UA44_9BURK</name>
<dbReference type="CDD" id="cd01297">
    <property type="entry name" value="D-aminoacylase"/>
    <property type="match status" value="1"/>
</dbReference>
<dbReference type="PANTHER" id="PTHR11647:SF1">
    <property type="entry name" value="COLLAPSIN RESPONSE MEDIATOR PROTEIN"/>
    <property type="match status" value="1"/>
</dbReference>
<sequence>MHDLVIRGGSLIDGTGAPAQAGDIAIDQGVISQVGGKAGPARRTLDAQGALVTPGWIDIHTHYDGQATWDPYLSPSTSHGVTSVVMGNCGMGFAPVKPDKRDWLISVMEGVEDIPGAVLSEGIQWDWESFPEYMDALARRPKALDIATQIPHSAVRAYVMGERGIQHDETTPDDLFEMCAIVREALKAGAYGFSTSRTFLHKYDQRKYPPGTFATGEEISTLGQVLGEVGHGVFQMTSNHISMHHEIPWMRNLALKNKLPVLFNLQQTDPAPDLWKDILGTLKEAHTQNIPLYGGICGRPVGLLFSWHSSLHPFIVSPAFLEIAKLPWPERFARLRQPEVRQAILTGERLRTDERMRTMFGNFHKIYRLADNPDYEPEASESVQAMMQAQGRSGLEVVYDLMMERDGMAMLYYPSFNYSYGNLDHLHEWLQTDVTVNSLSDGGAHCNYICDVSMPTFMLTHWSRSRTRGGTFSVEAMVKRQTQDTARIYGMQDRGTLQVGKKADINIIDYDKLRLYAPEMVYDLPAGGRRLTQRCDGYIATLVAGQPIFEHQQATGALPGQLMRAGQKS</sequence>
<dbReference type="GO" id="GO:0016812">
    <property type="term" value="F:hydrolase activity, acting on carbon-nitrogen (but not peptide) bonds, in cyclic amides"/>
    <property type="evidence" value="ECO:0007669"/>
    <property type="project" value="TreeGrafter"/>
</dbReference>
<dbReference type="SUPFAM" id="SSF51556">
    <property type="entry name" value="Metallo-dependent hydrolases"/>
    <property type="match status" value="1"/>
</dbReference>
<proteinExistence type="predicted"/>
<dbReference type="InterPro" id="IPR050378">
    <property type="entry name" value="Metallo-dep_Hydrolases_sf"/>
</dbReference>
<dbReference type="InterPro" id="IPR013108">
    <property type="entry name" value="Amidohydro_3"/>
</dbReference>
<reference evidence="2" key="1">
    <citation type="submission" date="2017-04" db="EMBL/GenBank/DDBJ databases">
        <title>Unexpected and diverse lifestyles within the genus Limnohabitans.</title>
        <authorList>
            <person name="Kasalicky V."/>
            <person name="Mehrshad M."/>
            <person name="Andrei S.-A."/>
            <person name="Salcher M."/>
            <person name="Kratochvilova H."/>
            <person name="Simek K."/>
            <person name="Ghai R."/>
        </authorList>
    </citation>
    <scope>NUCLEOTIDE SEQUENCE [LARGE SCALE GENOMIC DNA]</scope>
    <source>
        <strain evidence="2">II-D5</strain>
    </source>
</reference>
<evidence type="ECO:0000313" key="2">
    <source>
        <dbReference type="EMBL" id="PVE41576.1"/>
    </source>
</evidence>
<evidence type="ECO:0000313" key="3">
    <source>
        <dbReference type="Proteomes" id="UP000037507"/>
    </source>
</evidence>
<dbReference type="GO" id="GO:0005829">
    <property type="term" value="C:cytosol"/>
    <property type="evidence" value="ECO:0007669"/>
    <property type="project" value="TreeGrafter"/>
</dbReference>
<dbReference type="SUPFAM" id="SSF51338">
    <property type="entry name" value="Composite domain of metallo-dependent hydrolases"/>
    <property type="match status" value="1"/>
</dbReference>
<accession>A0A2T7UA44</accession>
<dbReference type="PANTHER" id="PTHR11647">
    <property type="entry name" value="HYDRANTOINASE/DIHYDROPYRIMIDINASE FAMILY MEMBER"/>
    <property type="match status" value="1"/>
</dbReference>